<evidence type="ECO:0000313" key="2">
    <source>
        <dbReference type="Proteomes" id="UP000053477"/>
    </source>
</evidence>
<gene>
    <name evidence="1" type="ORF">SCHPADRAFT_938288</name>
</gene>
<sequence length="279" mass="31162">MSRSACLNSVLSIVDDTLKIKRDKQLRLLNSSSRINRYKFVVNLALVTLGIRGSYLIDTFVVEEPESAFIIILEALNKAAPTIFSALRVAYESESGQCFLLNRSVLATNATKWYNGTCVLLTDEPSVMELPPTLLRTVQDLLQYFEDSSHSIYRFPPNLGRQILIPLAGVLLEYPVAYMPTSDEQTIFLPGVALDVYHCTLSLECAHDLKKAALPNTIAEHSLLRFSCPVCVGESNKPLSPSSIERQVGGLFRDRLSLLEDKWTLKMSHEIVTLDRVAL</sequence>
<dbReference type="InParanoid" id="A0A0H2RVX9"/>
<name>A0A0H2RVX9_9AGAM</name>
<accession>A0A0H2RVX9</accession>
<dbReference type="OrthoDB" id="3267419at2759"/>
<organism evidence="1 2">
    <name type="scientific">Schizopora paradoxa</name>
    <dbReference type="NCBI Taxonomy" id="27342"/>
    <lineage>
        <taxon>Eukaryota</taxon>
        <taxon>Fungi</taxon>
        <taxon>Dikarya</taxon>
        <taxon>Basidiomycota</taxon>
        <taxon>Agaricomycotina</taxon>
        <taxon>Agaricomycetes</taxon>
        <taxon>Hymenochaetales</taxon>
        <taxon>Schizoporaceae</taxon>
        <taxon>Schizopora</taxon>
    </lineage>
</organism>
<proteinExistence type="predicted"/>
<reference evidence="1 2" key="1">
    <citation type="submission" date="2015-04" db="EMBL/GenBank/DDBJ databases">
        <title>Complete genome sequence of Schizopora paradoxa KUC8140, a cosmopolitan wood degrader in East Asia.</title>
        <authorList>
            <consortium name="DOE Joint Genome Institute"/>
            <person name="Min B."/>
            <person name="Park H."/>
            <person name="Jang Y."/>
            <person name="Kim J.-J."/>
            <person name="Kim K.H."/>
            <person name="Pangilinan J."/>
            <person name="Lipzen A."/>
            <person name="Riley R."/>
            <person name="Grigoriev I.V."/>
            <person name="Spatafora J.W."/>
            <person name="Choi I.-G."/>
        </authorList>
    </citation>
    <scope>NUCLEOTIDE SEQUENCE [LARGE SCALE GENOMIC DNA]</scope>
    <source>
        <strain evidence="1 2">KUC8140</strain>
    </source>
</reference>
<dbReference type="Proteomes" id="UP000053477">
    <property type="component" value="Unassembled WGS sequence"/>
</dbReference>
<protein>
    <submittedName>
        <fullName evidence="1">Uncharacterized protein</fullName>
    </submittedName>
</protein>
<dbReference type="EMBL" id="KQ085922">
    <property type="protein sequence ID" value="KLO15974.1"/>
    <property type="molecule type" value="Genomic_DNA"/>
</dbReference>
<keyword evidence="2" id="KW-1185">Reference proteome</keyword>
<dbReference type="AlphaFoldDB" id="A0A0H2RVX9"/>
<evidence type="ECO:0000313" key="1">
    <source>
        <dbReference type="EMBL" id="KLO15974.1"/>
    </source>
</evidence>